<protein>
    <submittedName>
        <fullName evidence="1">Putative secreted protein</fullName>
    </submittedName>
</protein>
<dbReference type="EMBL" id="GIFC01001282">
    <property type="protein sequence ID" value="MXU83365.1"/>
    <property type="molecule type" value="Transcribed_RNA"/>
</dbReference>
<evidence type="ECO:0000313" key="1">
    <source>
        <dbReference type="EMBL" id="MXU83365.1"/>
    </source>
</evidence>
<dbReference type="AlphaFoldDB" id="A0A6B0U464"/>
<name>A0A6B0U464_IXORI</name>
<accession>A0A6B0U464</accession>
<reference evidence="1" key="1">
    <citation type="submission" date="2019-12" db="EMBL/GenBank/DDBJ databases">
        <title>An insight into the sialome of adult female Ixodes ricinus ticks feeding for 6 days.</title>
        <authorList>
            <person name="Perner J."/>
            <person name="Ribeiro J.M.C."/>
        </authorList>
    </citation>
    <scope>NUCLEOTIDE SEQUENCE</scope>
    <source>
        <strain evidence="1">Semi-engorged</strain>
        <tissue evidence="1">Salivary glands</tissue>
    </source>
</reference>
<organism evidence="1">
    <name type="scientific">Ixodes ricinus</name>
    <name type="common">Common tick</name>
    <name type="synonym">Acarus ricinus</name>
    <dbReference type="NCBI Taxonomy" id="34613"/>
    <lineage>
        <taxon>Eukaryota</taxon>
        <taxon>Metazoa</taxon>
        <taxon>Ecdysozoa</taxon>
        <taxon>Arthropoda</taxon>
        <taxon>Chelicerata</taxon>
        <taxon>Arachnida</taxon>
        <taxon>Acari</taxon>
        <taxon>Parasitiformes</taxon>
        <taxon>Ixodida</taxon>
        <taxon>Ixodoidea</taxon>
        <taxon>Ixodidae</taxon>
        <taxon>Ixodinae</taxon>
        <taxon>Ixodes</taxon>
    </lineage>
</organism>
<sequence>MTALVPFLVVKPSWCIRAASGSMWWTIASAFLCRRRGILFTVLICALVTVAYSKRCDDEDPRNVRLHSDVLQDSH</sequence>
<proteinExistence type="predicted"/>